<dbReference type="PANTHER" id="PTHR36482:SF5">
    <property type="entry name" value="23 KDA JASMONATE-INDUCED PROTEIN-LIKE"/>
    <property type="match status" value="1"/>
</dbReference>
<protein>
    <recommendedName>
        <fullName evidence="3">23 kDa jasmonate-induced protein-like</fullName>
    </recommendedName>
</protein>
<comment type="caution">
    <text evidence="1">The sequence shown here is derived from an EMBL/GenBank/DDBJ whole genome shotgun (WGS) entry which is preliminary data.</text>
</comment>
<sequence length="226" mass="25444">MALNVFSNPIRNQTLKAMPEYQDKEVITPVDKAYVALMMKDADNKSENARKFVEGLKPKYGAALISTLRFIYNATGNRLTFVGYRDWEGHIGDSPYPLLLENGQWGAFLHVHHGSFAATIYCGQDENGDAFDWILSWYNPRNDTRSGNNGVCTEIHEANQFKGINRSSIHDNVWGKLTNADHHYSSATLNGCYSIVITGYSDVIDSDNRISPIFEGIMTLKNAWIQ</sequence>
<organism evidence="1 2">
    <name type="scientific">Ziziphus jujuba var. spinosa</name>
    <dbReference type="NCBI Taxonomy" id="714518"/>
    <lineage>
        <taxon>Eukaryota</taxon>
        <taxon>Viridiplantae</taxon>
        <taxon>Streptophyta</taxon>
        <taxon>Embryophyta</taxon>
        <taxon>Tracheophyta</taxon>
        <taxon>Spermatophyta</taxon>
        <taxon>Magnoliopsida</taxon>
        <taxon>eudicotyledons</taxon>
        <taxon>Gunneridae</taxon>
        <taxon>Pentapetalae</taxon>
        <taxon>rosids</taxon>
        <taxon>fabids</taxon>
        <taxon>Rosales</taxon>
        <taxon>Rhamnaceae</taxon>
        <taxon>Paliureae</taxon>
        <taxon>Ziziphus</taxon>
    </lineage>
</organism>
<dbReference type="Pfam" id="PF21230">
    <property type="entry name" value="Nakanori"/>
    <property type="match status" value="1"/>
</dbReference>
<dbReference type="PANTHER" id="PTHR36482">
    <property type="entry name" value="OSJNBA0024J22.15 PROTEIN"/>
    <property type="match status" value="1"/>
</dbReference>
<evidence type="ECO:0008006" key="3">
    <source>
        <dbReference type="Google" id="ProtNLM"/>
    </source>
</evidence>
<accession>A0A978U8N2</accession>
<proteinExistence type="predicted"/>
<evidence type="ECO:0000313" key="1">
    <source>
        <dbReference type="EMBL" id="KAH7510827.1"/>
    </source>
</evidence>
<dbReference type="EMBL" id="JAEACU010000318">
    <property type="protein sequence ID" value="KAH7510827.1"/>
    <property type="molecule type" value="Genomic_DNA"/>
</dbReference>
<dbReference type="InterPro" id="IPR049065">
    <property type="entry name" value="Nakanori"/>
</dbReference>
<dbReference type="AlphaFoldDB" id="A0A978U8N2"/>
<gene>
    <name evidence="1" type="ORF">FEM48_ZijujUnG0081400</name>
</gene>
<evidence type="ECO:0000313" key="2">
    <source>
        <dbReference type="Proteomes" id="UP000813462"/>
    </source>
</evidence>
<reference evidence="1" key="1">
    <citation type="journal article" date="2021" name="Front. Plant Sci.">
        <title>Chromosome-Scale Genome Assembly for Chinese Sour Jujube and Insights Into Its Genome Evolution and Domestication Signature.</title>
        <authorList>
            <person name="Shen L.-Y."/>
            <person name="Luo H."/>
            <person name="Wang X.-L."/>
            <person name="Wang X.-M."/>
            <person name="Qiu X.-J."/>
            <person name="Liu H."/>
            <person name="Zhou S.-S."/>
            <person name="Jia K.-H."/>
            <person name="Nie S."/>
            <person name="Bao Y.-T."/>
            <person name="Zhang R.-G."/>
            <person name="Yun Q.-Z."/>
            <person name="Chai Y.-H."/>
            <person name="Lu J.-Y."/>
            <person name="Li Y."/>
            <person name="Zhao S.-W."/>
            <person name="Mao J.-F."/>
            <person name="Jia S.-G."/>
            <person name="Mao Y.-M."/>
        </authorList>
    </citation>
    <scope>NUCLEOTIDE SEQUENCE</scope>
    <source>
        <strain evidence="1">AT0</strain>
        <tissue evidence="1">Leaf</tissue>
    </source>
</reference>
<name>A0A978U8N2_ZIZJJ</name>
<dbReference type="Proteomes" id="UP000813462">
    <property type="component" value="Unassembled WGS sequence"/>
</dbReference>
<dbReference type="InterPro" id="IPR053085">
    <property type="entry name" value="Jasmonate-induced_protein"/>
</dbReference>